<name>A0A0C2CVS3_9BACT</name>
<dbReference type="GO" id="GO:0003700">
    <property type="term" value="F:DNA-binding transcription factor activity"/>
    <property type="evidence" value="ECO:0007669"/>
    <property type="project" value="InterPro"/>
</dbReference>
<dbReference type="Proteomes" id="UP000031599">
    <property type="component" value="Unassembled WGS sequence"/>
</dbReference>
<sequence length="329" mass="35808">MDLDEVRAFVAVVDSGSFKAASAGIKQPRATLRRRVEALEARVGVPLLERNHAGVSLTNAGSVLVRHGRQMLSDAGALLGMLRGLPVAPSKVRLGLPLGTPPEGLHELCCFFERVAPQVQLELRFSEDPARDLLRSVDVALSFYPPPANSELVSQPLIAMREGLRASKGYLRRHGTPRSIAELSSHRLLAWCTPNSDVPAWPRHSGGQFEITPAVTSSDYQLLRRLAARGSGITLLPDVNLPDLDPEDAELVPVLADLVGREHYLHVVTTQVLLDSLGFDDMFVKLQRFMSIMLPGNALRDWAKDCGRTLGARALSVVTRAPAPQHAPL</sequence>
<proteinExistence type="inferred from homology"/>
<evidence type="ECO:0000313" key="6">
    <source>
        <dbReference type="EMBL" id="KIG11977.1"/>
    </source>
</evidence>
<dbReference type="SUPFAM" id="SSF46785">
    <property type="entry name" value="Winged helix' DNA-binding domain"/>
    <property type="match status" value="1"/>
</dbReference>
<evidence type="ECO:0000256" key="1">
    <source>
        <dbReference type="ARBA" id="ARBA00009437"/>
    </source>
</evidence>
<dbReference type="Gene3D" id="1.10.10.10">
    <property type="entry name" value="Winged helix-like DNA-binding domain superfamily/Winged helix DNA-binding domain"/>
    <property type="match status" value="1"/>
</dbReference>
<evidence type="ECO:0000259" key="5">
    <source>
        <dbReference type="PROSITE" id="PS50931"/>
    </source>
</evidence>
<comment type="similarity">
    <text evidence="1">Belongs to the LysR transcriptional regulatory family.</text>
</comment>
<dbReference type="AlphaFoldDB" id="A0A0C2CVS3"/>
<feature type="domain" description="HTH lysR-type" evidence="5">
    <location>
        <begin position="1"/>
        <end position="58"/>
    </location>
</feature>
<dbReference type="EMBL" id="JMCC02000161">
    <property type="protein sequence ID" value="KIG11977.1"/>
    <property type="molecule type" value="Genomic_DNA"/>
</dbReference>
<dbReference type="PANTHER" id="PTHR30537:SF3">
    <property type="entry name" value="TRANSCRIPTIONAL REGULATORY PROTEIN"/>
    <property type="match status" value="1"/>
</dbReference>
<organism evidence="6 7">
    <name type="scientific">Enhygromyxa salina</name>
    <dbReference type="NCBI Taxonomy" id="215803"/>
    <lineage>
        <taxon>Bacteria</taxon>
        <taxon>Pseudomonadati</taxon>
        <taxon>Myxococcota</taxon>
        <taxon>Polyangia</taxon>
        <taxon>Nannocystales</taxon>
        <taxon>Nannocystaceae</taxon>
        <taxon>Enhygromyxa</taxon>
    </lineage>
</organism>
<dbReference type="InterPro" id="IPR036388">
    <property type="entry name" value="WH-like_DNA-bd_sf"/>
</dbReference>
<keyword evidence="4" id="KW-0804">Transcription</keyword>
<evidence type="ECO:0000313" key="7">
    <source>
        <dbReference type="Proteomes" id="UP000031599"/>
    </source>
</evidence>
<dbReference type="GO" id="GO:0006351">
    <property type="term" value="P:DNA-templated transcription"/>
    <property type="evidence" value="ECO:0007669"/>
    <property type="project" value="TreeGrafter"/>
</dbReference>
<dbReference type="PROSITE" id="PS50931">
    <property type="entry name" value="HTH_LYSR"/>
    <property type="match status" value="1"/>
</dbReference>
<dbReference type="Pfam" id="PF00126">
    <property type="entry name" value="HTH_1"/>
    <property type="match status" value="1"/>
</dbReference>
<evidence type="ECO:0000256" key="2">
    <source>
        <dbReference type="ARBA" id="ARBA00023015"/>
    </source>
</evidence>
<evidence type="ECO:0000256" key="3">
    <source>
        <dbReference type="ARBA" id="ARBA00023125"/>
    </source>
</evidence>
<evidence type="ECO:0000256" key="4">
    <source>
        <dbReference type="ARBA" id="ARBA00023163"/>
    </source>
</evidence>
<dbReference type="Pfam" id="PF03466">
    <property type="entry name" value="LysR_substrate"/>
    <property type="match status" value="1"/>
</dbReference>
<dbReference type="PANTHER" id="PTHR30537">
    <property type="entry name" value="HTH-TYPE TRANSCRIPTIONAL REGULATOR"/>
    <property type="match status" value="1"/>
</dbReference>
<dbReference type="GO" id="GO:0043565">
    <property type="term" value="F:sequence-specific DNA binding"/>
    <property type="evidence" value="ECO:0007669"/>
    <property type="project" value="TreeGrafter"/>
</dbReference>
<keyword evidence="3" id="KW-0238">DNA-binding</keyword>
<accession>A0A0C2CVS3</accession>
<dbReference type="InterPro" id="IPR036390">
    <property type="entry name" value="WH_DNA-bd_sf"/>
</dbReference>
<dbReference type="InterPro" id="IPR000847">
    <property type="entry name" value="LysR_HTH_N"/>
</dbReference>
<dbReference type="InterPro" id="IPR005119">
    <property type="entry name" value="LysR_subst-bd"/>
</dbReference>
<dbReference type="InterPro" id="IPR058163">
    <property type="entry name" value="LysR-type_TF_proteobact-type"/>
</dbReference>
<keyword evidence="2" id="KW-0805">Transcription regulation</keyword>
<comment type="caution">
    <text evidence="6">The sequence shown here is derived from an EMBL/GenBank/DDBJ whole genome shotgun (WGS) entry which is preliminary data.</text>
</comment>
<gene>
    <name evidence="6" type="ORF">DB30_02242</name>
</gene>
<reference evidence="6 7" key="1">
    <citation type="submission" date="2014-12" db="EMBL/GenBank/DDBJ databases">
        <title>Genome assembly of Enhygromyxa salina DSM 15201.</title>
        <authorList>
            <person name="Sharma G."/>
            <person name="Subramanian S."/>
        </authorList>
    </citation>
    <scope>NUCLEOTIDE SEQUENCE [LARGE SCALE GENOMIC DNA]</scope>
    <source>
        <strain evidence="6 7">DSM 15201</strain>
    </source>
</reference>
<protein>
    <submittedName>
        <fullName evidence="6">Transcriptional regulator, LysR family protein</fullName>
    </submittedName>
</protein>
<dbReference type="SUPFAM" id="SSF53850">
    <property type="entry name" value="Periplasmic binding protein-like II"/>
    <property type="match status" value="1"/>
</dbReference>
<dbReference type="Gene3D" id="3.40.190.10">
    <property type="entry name" value="Periplasmic binding protein-like II"/>
    <property type="match status" value="2"/>
</dbReference>